<comment type="subcellular location">
    <subcellularLocation>
        <location evidence="2">Periplasm</location>
    </subcellularLocation>
</comment>
<dbReference type="GO" id="GO:0030288">
    <property type="term" value="C:outer membrane-bounded periplasmic space"/>
    <property type="evidence" value="ECO:0007669"/>
    <property type="project" value="TreeGrafter"/>
</dbReference>
<dbReference type="Proteomes" id="UP000256869">
    <property type="component" value="Unassembled WGS sequence"/>
</dbReference>
<evidence type="ECO:0000256" key="3">
    <source>
        <dbReference type="ARBA" id="ARBA00005695"/>
    </source>
</evidence>
<evidence type="ECO:0000256" key="1">
    <source>
        <dbReference type="ARBA" id="ARBA00003489"/>
    </source>
</evidence>
<reference evidence="11 12" key="1">
    <citation type="submission" date="2018-07" db="EMBL/GenBank/DDBJ databases">
        <title>Genomic Encyclopedia of Type Strains, Phase III (KMG-III): the genomes of soil and plant-associated and newly described type strains.</title>
        <authorList>
            <person name="Whitman W."/>
        </authorList>
    </citation>
    <scope>NUCLEOTIDE SEQUENCE [LARGE SCALE GENOMIC DNA]</scope>
    <source>
        <strain evidence="11 12">CECT 8236</strain>
    </source>
</reference>
<organism evidence="11 12">
    <name type="scientific">Cohnella lupini</name>
    <dbReference type="NCBI Taxonomy" id="1294267"/>
    <lineage>
        <taxon>Bacteria</taxon>
        <taxon>Bacillati</taxon>
        <taxon>Bacillota</taxon>
        <taxon>Bacilli</taxon>
        <taxon>Bacillales</taxon>
        <taxon>Paenibacillaceae</taxon>
        <taxon>Cohnella</taxon>
    </lineage>
</organism>
<dbReference type="OrthoDB" id="9796817at2"/>
<dbReference type="EMBL" id="QRDY01000003">
    <property type="protein sequence ID" value="RED63880.1"/>
    <property type="molecule type" value="Genomic_DNA"/>
</dbReference>
<accession>A0A3D9IQ15</accession>
<dbReference type="RefSeq" id="WP_115991990.1">
    <property type="nucleotide sequence ID" value="NZ_QRDY01000003.1"/>
</dbReference>
<comment type="caution">
    <text evidence="11">The sequence shown here is derived from an EMBL/GenBank/DDBJ whole genome shotgun (WGS) entry which is preliminary data.</text>
</comment>
<feature type="domain" description="Solute-binding protein family 5" evidence="10">
    <location>
        <begin position="101"/>
        <end position="456"/>
    </location>
</feature>
<dbReference type="InterPro" id="IPR000914">
    <property type="entry name" value="SBP_5_dom"/>
</dbReference>
<dbReference type="PIRSF" id="PIRSF002741">
    <property type="entry name" value="MppA"/>
    <property type="match status" value="1"/>
</dbReference>
<dbReference type="GO" id="GO:1904680">
    <property type="term" value="F:peptide transmembrane transporter activity"/>
    <property type="evidence" value="ECO:0007669"/>
    <property type="project" value="TreeGrafter"/>
</dbReference>
<dbReference type="PANTHER" id="PTHR30290">
    <property type="entry name" value="PERIPLASMIC BINDING COMPONENT OF ABC TRANSPORTER"/>
    <property type="match status" value="1"/>
</dbReference>
<evidence type="ECO:0000256" key="9">
    <source>
        <dbReference type="SAM" id="SignalP"/>
    </source>
</evidence>
<dbReference type="CDD" id="cd08499">
    <property type="entry name" value="PBP2_Ylib_like"/>
    <property type="match status" value="1"/>
</dbReference>
<feature type="signal peptide" evidence="9">
    <location>
        <begin position="1"/>
        <end position="23"/>
    </location>
</feature>
<gene>
    <name evidence="11" type="ORF">DFP95_103121</name>
</gene>
<feature type="compositionally biased region" description="Low complexity" evidence="8">
    <location>
        <begin position="29"/>
        <end position="55"/>
    </location>
</feature>
<comment type="function">
    <text evidence="1">Part of the ABC transporter complex GsiABCD involved in glutathione import. Binds glutathione.</text>
</comment>
<dbReference type="GO" id="GO:0043190">
    <property type="term" value="C:ATP-binding cassette (ABC) transporter complex"/>
    <property type="evidence" value="ECO:0007669"/>
    <property type="project" value="InterPro"/>
</dbReference>
<dbReference type="InterPro" id="IPR039424">
    <property type="entry name" value="SBP_5"/>
</dbReference>
<keyword evidence="6 9" id="KW-0732">Signal</keyword>
<evidence type="ECO:0000256" key="6">
    <source>
        <dbReference type="ARBA" id="ARBA00022729"/>
    </source>
</evidence>
<feature type="chain" id="PRO_5039348585" description="Glutathione-binding protein GsiB" evidence="9">
    <location>
        <begin position="24"/>
        <end position="541"/>
    </location>
</feature>
<evidence type="ECO:0000259" key="10">
    <source>
        <dbReference type="Pfam" id="PF00496"/>
    </source>
</evidence>
<keyword evidence="7" id="KW-0574">Periplasm</keyword>
<dbReference type="SUPFAM" id="SSF53850">
    <property type="entry name" value="Periplasmic binding protein-like II"/>
    <property type="match status" value="1"/>
</dbReference>
<comment type="similarity">
    <text evidence="3">Belongs to the bacterial solute-binding protein 5 family.</text>
</comment>
<evidence type="ECO:0000313" key="12">
    <source>
        <dbReference type="Proteomes" id="UP000256869"/>
    </source>
</evidence>
<proteinExistence type="inferred from homology"/>
<protein>
    <recommendedName>
        <fullName evidence="4">Glutathione-binding protein GsiB</fullName>
    </recommendedName>
</protein>
<evidence type="ECO:0000313" key="11">
    <source>
        <dbReference type="EMBL" id="RED63880.1"/>
    </source>
</evidence>
<dbReference type="AlphaFoldDB" id="A0A3D9IQ15"/>
<dbReference type="Pfam" id="PF00496">
    <property type="entry name" value="SBP_bac_5"/>
    <property type="match status" value="1"/>
</dbReference>
<evidence type="ECO:0000256" key="7">
    <source>
        <dbReference type="ARBA" id="ARBA00022764"/>
    </source>
</evidence>
<dbReference type="PANTHER" id="PTHR30290:SF32">
    <property type="entry name" value="GLUTATHIONE-BINDING PROTEIN GSIB"/>
    <property type="match status" value="1"/>
</dbReference>
<evidence type="ECO:0000256" key="5">
    <source>
        <dbReference type="ARBA" id="ARBA00022448"/>
    </source>
</evidence>
<keyword evidence="12" id="KW-1185">Reference proteome</keyword>
<evidence type="ECO:0000256" key="4">
    <source>
        <dbReference type="ARBA" id="ARBA00017393"/>
    </source>
</evidence>
<dbReference type="GO" id="GO:0042938">
    <property type="term" value="P:dipeptide transport"/>
    <property type="evidence" value="ECO:0007669"/>
    <property type="project" value="TreeGrafter"/>
</dbReference>
<feature type="region of interest" description="Disordered" evidence="8">
    <location>
        <begin position="29"/>
        <end position="57"/>
    </location>
</feature>
<name>A0A3D9IQ15_9BACL</name>
<sequence>MKFKGKSWSMLSLLIVMAIVASACSSNNNNAAGSENGSSPSSSASAPSESGAAPSKNGNNPVIAVNANFITLDPHNTSDTLSITGARTMYEGLMGFDDNMQVVPVLAESYEISEDGLVYTFKLKQNIKFHDGTDFNSEAVKVNIERILDEKNNLRFRKSFAKVSKIETPDAATVVFTLSEPYNAFLNKLAMGLMISPAALTEFGTDISKHPSGTGPFKFKEWVEGDRLVVEKNPDYWQQGLPKVDSVTFKPVPENGSRIAMLKTGEADFIYPMPTEQVAEVEGDGNIVVDKIDSTIVRYITLNTMKKPYDDLKVRQAINYAIDKDAYLKVVKSGLGAKLDSTMSSKTQFYSQQPAYDYDVEKAKQLLSEAGYPDGFDAEIWGENDSESVKGMQFIKQQLELVGIKLEVKSMEGATLSDQINTPATPADAKIQMWFVSWSPSSNDADGATRGLFSSTMFPPAGSNTAYYKNDNVDKWIEDANKATDPETAKTIFADIQKQIWADAPWAFLGVDQVISGKRNNIEGVTVLPDGSINILKAEVK</sequence>
<dbReference type="PROSITE" id="PS51257">
    <property type="entry name" value="PROKAR_LIPOPROTEIN"/>
    <property type="match status" value="1"/>
</dbReference>
<dbReference type="Gene3D" id="3.90.76.10">
    <property type="entry name" value="Dipeptide-binding Protein, Domain 1"/>
    <property type="match status" value="1"/>
</dbReference>
<keyword evidence="5" id="KW-0813">Transport</keyword>
<evidence type="ECO:0000256" key="2">
    <source>
        <dbReference type="ARBA" id="ARBA00004418"/>
    </source>
</evidence>
<dbReference type="Gene3D" id="3.40.190.10">
    <property type="entry name" value="Periplasmic binding protein-like II"/>
    <property type="match status" value="1"/>
</dbReference>
<dbReference type="Gene3D" id="3.10.105.10">
    <property type="entry name" value="Dipeptide-binding Protein, Domain 3"/>
    <property type="match status" value="1"/>
</dbReference>
<evidence type="ECO:0000256" key="8">
    <source>
        <dbReference type="SAM" id="MobiDB-lite"/>
    </source>
</evidence>
<dbReference type="InterPro" id="IPR030678">
    <property type="entry name" value="Peptide/Ni-bd"/>
</dbReference>